<dbReference type="GO" id="GO:0031507">
    <property type="term" value="P:heterochromatin formation"/>
    <property type="evidence" value="ECO:0007669"/>
    <property type="project" value="TreeGrafter"/>
</dbReference>
<dbReference type="Pfam" id="PF00856">
    <property type="entry name" value="SET"/>
    <property type="match status" value="1"/>
</dbReference>
<evidence type="ECO:0000313" key="11">
    <source>
        <dbReference type="Proteomes" id="UP001163846"/>
    </source>
</evidence>
<dbReference type="Pfam" id="PF18264">
    <property type="entry name" value="preSET_CXC"/>
    <property type="match status" value="1"/>
</dbReference>
<dbReference type="GO" id="GO:0003682">
    <property type="term" value="F:chromatin binding"/>
    <property type="evidence" value="ECO:0007669"/>
    <property type="project" value="TreeGrafter"/>
</dbReference>
<sequence>MYHVDEMIPAKRRLEESSSDEHQTEAQVSIIREVYQAVWEEFNEWSKKDFEKSMQTLVTKSQNRTEMADDDLVGDIEQLDLQEESFPNYTMNDPEIITLKAPFDPAPSYTSCTPISDNHHTGDDPHDLPFFPLADDPTFDWKEYGKQYKSYAWNSDLFDSDLHAVVTETAHRLHHQHGLSYAEIDDTSELPLPLTSTRNGPPGVLVTLKYQGDFDWANSAKHSSQSENLPLKPVLPVRTEFQNLVSHFCNSASCMFGYCDQHIPWYPFPPRLSVTARKDSNDLLADTLSACSNDCFISRLPGNDLTLETEWTQDDLDTFKIFIDHSPDALPCDLAVICKKPCFEIFKRRKNMLPDDDIKRKDPRTKVKYPPPLKQGKFNDLNMDKFKPGKPCHHKGTCDASHNCTCHRKHAHCDRSCHCDLKACRRRWTGCSCARRKTKRSCRTNECACYKAQRECDPELCGRCGARSDQSERDKCSNVSIQRQYWKHTEVKPGTWGVGLFLLEPVESGEFITEYVGEMTHQRTSLTRDEVSNHRKRSYLYNLNGNYDLDSNFLGNESRYINHSDSPNCFARIMLVTGNYRIGIYAKTRLEPGIELFLDYGSDFFRIPTKAKQ</sequence>
<evidence type="ECO:0000256" key="3">
    <source>
        <dbReference type="ARBA" id="ARBA00022691"/>
    </source>
</evidence>
<dbReference type="PROSITE" id="PS51633">
    <property type="entry name" value="CXC"/>
    <property type="match status" value="1"/>
</dbReference>
<name>A0AA38PID0_9AGAR</name>
<dbReference type="GO" id="GO:0005634">
    <property type="term" value="C:nucleus"/>
    <property type="evidence" value="ECO:0007669"/>
    <property type="project" value="TreeGrafter"/>
</dbReference>
<dbReference type="InterPro" id="IPR041355">
    <property type="entry name" value="Pre-SET_CXC"/>
</dbReference>
<dbReference type="PROSITE" id="PS50280">
    <property type="entry name" value="SET"/>
    <property type="match status" value="1"/>
</dbReference>
<gene>
    <name evidence="10" type="ORF">F5878DRAFT_283398</name>
</gene>
<evidence type="ECO:0000256" key="4">
    <source>
        <dbReference type="ARBA" id="ARBA00023015"/>
    </source>
</evidence>
<dbReference type="EMBL" id="MU805976">
    <property type="protein sequence ID" value="KAJ3843454.1"/>
    <property type="molecule type" value="Genomic_DNA"/>
</dbReference>
<dbReference type="GO" id="GO:0140951">
    <property type="term" value="F:histone H3K27 trimethyltransferase activity"/>
    <property type="evidence" value="ECO:0007669"/>
    <property type="project" value="UniProtKB-EC"/>
</dbReference>
<feature type="region of interest" description="Disordered" evidence="7">
    <location>
        <begin position="1"/>
        <end position="23"/>
    </location>
</feature>
<dbReference type="Gene3D" id="2.170.270.10">
    <property type="entry name" value="SET domain"/>
    <property type="match status" value="1"/>
</dbReference>
<dbReference type="InterPro" id="IPR045318">
    <property type="entry name" value="EZH1/2-like"/>
</dbReference>
<protein>
    <recommendedName>
        <fullName evidence="12">SET domain-containing protein</fullName>
    </recommendedName>
</protein>
<dbReference type="PANTHER" id="PTHR45747">
    <property type="entry name" value="HISTONE-LYSINE N-METHYLTRANSFERASE E(Z)"/>
    <property type="match status" value="1"/>
</dbReference>
<keyword evidence="2" id="KW-0808">Transferase</keyword>
<evidence type="ECO:0008006" key="12">
    <source>
        <dbReference type="Google" id="ProtNLM"/>
    </source>
</evidence>
<proteinExistence type="predicted"/>
<keyword evidence="3" id="KW-0949">S-adenosyl-L-methionine</keyword>
<dbReference type="GO" id="GO:0032259">
    <property type="term" value="P:methylation"/>
    <property type="evidence" value="ECO:0007669"/>
    <property type="project" value="UniProtKB-KW"/>
</dbReference>
<reference evidence="10" key="1">
    <citation type="submission" date="2022-08" db="EMBL/GenBank/DDBJ databases">
        <authorList>
            <consortium name="DOE Joint Genome Institute"/>
            <person name="Min B."/>
            <person name="Riley R."/>
            <person name="Sierra-Patev S."/>
            <person name="Naranjo-Ortiz M."/>
            <person name="Looney B."/>
            <person name="Konkel Z."/>
            <person name="Slot J.C."/>
            <person name="Sakamoto Y."/>
            <person name="Steenwyk J.L."/>
            <person name="Rokas A."/>
            <person name="Carro J."/>
            <person name="Camarero S."/>
            <person name="Ferreira P."/>
            <person name="Molpeceres G."/>
            <person name="Ruiz-Duenas F.J."/>
            <person name="Serrano A."/>
            <person name="Henrissat B."/>
            <person name="Drula E."/>
            <person name="Hughes K.W."/>
            <person name="Mata J.L."/>
            <person name="Ishikawa N.K."/>
            <person name="Vargas-Isla R."/>
            <person name="Ushijima S."/>
            <person name="Smith C.A."/>
            <person name="Ahrendt S."/>
            <person name="Andreopoulos W."/>
            <person name="He G."/>
            <person name="Labutti K."/>
            <person name="Lipzen A."/>
            <person name="Ng V."/>
            <person name="Sandor L."/>
            <person name="Barry K."/>
            <person name="Martinez A.T."/>
            <person name="Xiao Y."/>
            <person name="Gibbons J.G."/>
            <person name="Terashima K."/>
            <person name="Hibbett D.S."/>
            <person name="Grigoriev I.V."/>
        </authorList>
    </citation>
    <scope>NUCLEOTIDE SEQUENCE</scope>
    <source>
        <strain evidence="10">TFB9207</strain>
    </source>
</reference>
<dbReference type="AlphaFoldDB" id="A0AA38PID0"/>
<dbReference type="SUPFAM" id="SSF82199">
    <property type="entry name" value="SET domain"/>
    <property type="match status" value="1"/>
</dbReference>
<evidence type="ECO:0000256" key="1">
    <source>
        <dbReference type="ARBA" id="ARBA00022603"/>
    </source>
</evidence>
<evidence type="ECO:0000259" key="9">
    <source>
        <dbReference type="PROSITE" id="PS51633"/>
    </source>
</evidence>
<dbReference type="PANTHER" id="PTHR45747:SF4">
    <property type="entry name" value="HISTONE-LYSINE N-METHYLTRANSFERASE E(Z)"/>
    <property type="match status" value="1"/>
</dbReference>
<evidence type="ECO:0000256" key="6">
    <source>
        <dbReference type="ARBA" id="ARBA00048568"/>
    </source>
</evidence>
<dbReference type="InterPro" id="IPR026489">
    <property type="entry name" value="CXC_dom"/>
</dbReference>
<keyword evidence="11" id="KW-1185">Reference proteome</keyword>
<organism evidence="10 11">
    <name type="scientific">Lentinula raphanica</name>
    <dbReference type="NCBI Taxonomy" id="153919"/>
    <lineage>
        <taxon>Eukaryota</taxon>
        <taxon>Fungi</taxon>
        <taxon>Dikarya</taxon>
        <taxon>Basidiomycota</taxon>
        <taxon>Agaricomycotina</taxon>
        <taxon>Agaricomycetes</taxon>
        <taxon>Agaricomycetidae</taxon>
        <taxon>Agaricales</taxon>
        <taxon>Marasmiineae</taxon>
        <taxon>Omphalotaceae</taxon>
        <taxon>Lentinula</taxon>
    </lineage>
</organism>
<comment type="caution">
    <text evidence="10">The sequence shown here is derived from an EMBL/GenBank/DDBJ whole genome shotgun (WGS) entry which is preliminary data.</text>
</comment>
<dbReference type="InterPro" id="IPR001214">
    <property type="entry name" value="SET_dom"/>
</dbReference>
<keyword evidence="5" id="KW-0804">Transcription</keyword>
<keyword evidence="1" id="KW-0489">Methyltransferase</keyword>
<evidence type="ECO:0000256" key="2">
    <source>
        <dbReference type="ARBA" id="ARBA00022679"/>
    </source>
</evidence>
<dbReference type="SMART" id="SM00317">
    <property type="entry name" value="SET"/>
    <property type="match status" value="1"/>
</dbReference>
<comment type="catalytic activity">
    <reaction evidence="6">
        <text>L-lysyl(27)-[histone H3] + 3 S-adenosyl-L-methionine = N(6),N(6),N(6)-trimethyl-L-lysyl(27)-[histone H3] + 3 S-adenosyl-L-homocysteine + 3 H(+)</text>
        <dbReference type="Rhea" id="RHEA:60292"/>
        <dbReference type="Rhea" id="RHEA-COMP:15535"/>
        <dbReference type="Rhea" id="RHEA-COMP:15548"/>
        <dbReference type="ChEBI" id="CHEBI:15378"/>
        <dbReference type="ChEBI" id="CHEBI:29969"/>
        <dbReference type="ChEBI" id="CHEBI:57856"/>
        <dbReference type="ChEBI" id="CHEBI:59789"/>
        <dbReference type="ChEBI" id="CHEBI:61961"/>
        <dbReference type="EC" id="2.1.1.356"/>
    </reaction>
</comment>
<evidence type="ECO:0000313" key="10">
    <source>
        <dbReference type="EMBL" id="KAJ3843454.1"/>
    </source>
</evidence>
<evidence type="ECO:0000256" key="5">
    <source>
        <dbReference type="ARBA" id="ARBA00023163"/>
    </source>
</evidence>
<keyword evidence="4" id="KW-0805">Transcription regulation</keyword>
<dbReference type="InterPro" id="IPR046341">
    <property type="entry name" value="SET_dom_sf"/>
</dbReference>
<dbReference type="Proteomes" id="UP001163846">
    <property type="component" value="Unassembled WGS sequence"/>
</dbReference>
<feature type="domain" description="CXC" evidence="9">
    <location>
        <begin position="368"/>
        <end position="480"/>
    </location>
</feature>
<feature type="domain" description="SET" evidence="8">
    <location>
        <begin position="477"/>
        <end position="601"/>
    </location>
</feature>
<accession>A0AA38PID0</accession>
<evidence type="ECO:0000256" key="7">
    <source>
        <dbReference type="SAM" id="MobiDB-lite"/>
    </source>
</evidence>
<evidence type="ECO:0000259" key="8">
    <source>
        <dbReference type="PROSITE" id="PS50280"/>
    </source>
</evidence>